<evidence type="ECO:0000313" key="2">
    <source>
        <dbReference type="EMBL" id="QNR65117.1"/>
    </source>
</evidence>
<sequence length="242" mass="27173">MELLVIFLIFIIPIVVGFCSGFSTNTMTINRSRSDMNQELEISDESTSLTQQLPESDNDQTLLPEISSLSPEVERSLSQLLKELADEQDKSSLQEGQIKEESESEQFLAPLSDSDIPLTLGNQSNEEAYEAPTIKLPADEYNAIGRFYGYDFADQVTTTPALGPTLNEVDIMMGRLIYLTDGGCELTYNRKSISLRGESISREMDGEVVMVKGFFLESELFFVQETDRIERSKEELDLQYGS</sequence>
<organism evidence="2 3">
    <name type="scientific">Paenibacillus peoriae</name>
    <dbReference type="NCBI Taxonomy" id="59893"/>
    <lineage>
        <taxon>Bacteria</taxon>
        <taxon>Bacillati</taxon>
        <taxon>Bacillota</taxon>
        <taxon>Bacilli</taxon>
        <taxon>Bacillales</taxon>
        <taxon>Paenibacillaceae</taxon>
        <taxon>Paenibacillus</taxon>
    </lineage>
</organism>
<feature type="region of interest" description="Disordered" evidence="1">
    <location>
        <begin position="89"/>
        <end position="120"/>
    </location>
</feature>
<dbReference type="Proteomes" id="UP000516384">
    <property type="component" value="Chromosome"/>
</dbReference>
<evidence type="ECO:0000313" key="3">
    <source>
        <dbReference type="Proteomes" id="UP000516384"/>
    </source>
</evidence>
<reference evidence="2 3" key="1">
    <citation type="submission" date="2020-09" db="EMBL/GenBank/DDBJ databases">
        <title>Characterization of Paenibacillus peoriae strain ZF390 with broad-spectrum antimicrobial activity as a potential biocontrol agent.</title>
        <authorList>
            <person name="Li L."/>
            <person name="Zhao Y."/>
            <person name="Li B."/>
            <person name="Xie X."/>
        </authorList>
    </citation>
    <scope>NUCLEOTIDE SEQUENCE [LARGE SCALE GENOMIC DNA]</scope>
    <source>
        <strain evidence="2 3">ZF390</strain>
    </source>
</reference>
<feature type="compositionally biased region" description="Basic and acidic residues" evidence="1">
    <location>
        <begin position="89"/>
        <end position="101"/>
    </location>
</feature>
<accession>A0A7H0Y209</accession>
<gene>
    <name evidence="2" type="ORF">IAQ67_14435</name>
</gene>
<protein>
    <submittedName>
        <fullName evidence="2">Uncharacterized protein</fullName>
    </submittedName>
</protein>
<name>A0A7H0Y209_9BACL</name>
<dbReference type="RefSeq" id="WP_190297027.1">
    <property type="nucleotide sequence ID" value="NZ_CP061172.1"/>
</dbReference>
<proteinExistence type="predicted"/>
<dbReference type="AlphaFoldDB" id="A0A7H0Y209"/>
<dbReference type="EMBL" id="CP061172">
    <property type="protein sequence ID" value="QNR65117.1"/>
    <property type="molecule type" value="Genomic_DNA"/>
</dbReference>
<evidence type="ECO:0000256" key="1">
    <source>
        <dbReference type="SAM" id="MobiDB-lite"/>
    </source>
</evidence>